<evidence type="ECO:0000256" key="14">
    <source>
        <dbReference type="HAMAP-Rule" id="MF_00052"/>
    </source>
</evidence>
<feature type="domain" description="RNase H type-2" evidence="17">
    <location>
        <begin position="4"/>
        <end position="194"/>
    </location>
</feature>
<proteinExistence type="inferred from homology"/>
<dbReference type="InterPro" id="IPR001352">
    <property type="entry name" value="RNase_HII/HIII"/>
</dbReference>
<protein>
    <recommendedName>
        <fullName evidence="7 14">Ribonuclease HII</fullName>
        <shortName evidence="14">RNase HII</shortName>
        <ecNumber evidence="6 14">3.1.26.4</ecNumber>
    </recommendedName>
</protein>
<dbReference type="CDD" id="cd07182">
    <property type="entry name" value="RNase_HII_bacteria_HII_like"/>
    <property type="match status" value="1"/>
</dbReference>
<keyword evidence="9 14" id="KW-0540">Nuclease</keyword>
<evidence type="ECO:0000256" key="7">
    <source>
        <dbReference type="ARBA" id="ARBA00019179"/>
    </source>
</evidence>
<keyword evidence="8 14" id="KW-0963">Cytoplasm</keyword>
<dbReference type="InterPro" id="IPR036397">
    <property type="entry name" value="RNaseH_sf"/>
</dbReference>
<dbReference type="InterPro" id="IPR012337">
    <property type="entry name" value="RNaseH-like_sf"/>
</dbReference>
<keyword evidence="11 14" id="KW-0255">Endonuclease</keyword>
<dbReference type="HAMAP" id="MF_00052_B">
    <property type="entry name" value="RNase_HII_B"/>
    <property type="match status" value="1"/>
</dbReference>
<evidence type="ECO:0000256" key="15">
    <source>
        <dbReference type="PROSITE-ProRule" id="PRU01319"/>
    </source>
</evidence>
<evidence type="ECO:0000256" key="9">
    <source>
        <dbReference type="ARBA" id="ARBA00022722"/>
    </source>
</evidence>
<reference evidence="19" key="1">
    <citation type="journal article" date="2019" name="Int. J. Syst. Evol. Microbiol.">
        <title>The Global Catalogue of Microorganisms (GCM) 10K type strain sequencing project: providing services to taxonomists for standard genome sequencing and annotation.</title>
        <authorList>
            <consortium name="The Broad Institute Genomics Platform"/>
            <consortium name="The Broad Institute Genome Sequencing Center for Infectious Disease"/>
            <person name="Wu L."/>
            <person name="Ma J."/>
        </authorList>
    </citation>
    <scope>NUCLEOTIDE SEQUENCE [LARGE SCALE GENOMIC DNA]</scope>
    <source>
        <strain evidence="19">NBRC 101365</strain>
    </source>
</reference>
<comment type="cofactor">
    <cofactor evidence="2">
        <name>Mg(2+)</name>
        <dbReference type="ChEBI" id="CHEBI:18420"/>
    </cofactor>
</comment>
<dbReference type="EMBL" id="BSPC01000071">
    <property type="protein sequence ID" value="GLS23391.1"/>
    <property type="molecule type" value="Genomic_DNA"/>
</dbReference>
<keyword evidence="13 14" id="KW-0464">Manganese</keyword>
<comment type="catalytic activity">
    <reaction evidence="1 14 15 16">
        <text>Endonucleolytic cleavage to 5'-phosphomonoester.</text>
        <dbReference type="EC" id="3.1.26.4"/>
    </reaction>
</comment>
<evidence type="ECO:0000313" key="18">
    <source>
        <dbReference type="EMBL" id="GLS23391.1"/>
    </source>
</evidence>
<keyword evidence="19" id="KW-1185">Reference proteome</keyword>
<comment type="function">
    <text evidence="3 14 16">Endonuclease that specifically degrades the RNA of RNA-DNA hybrids.</text>
</comment>
<sequence>MTKILLAGVDEAGRGPLAGPVSAAAVILDPDNVPEGLADSKVITAVRREELYVEIMRSALAVSVAFSSPDMIERLNIRGATLDAMRRAVRGLSLRPTSVEIDGKDVPHGLNLPARAIVDGDALVPAISAASIIAKVTRDRLMVKLAAEFPLYGFERHMGYGTAEHTRAIDTHGPCRHHRRTFGRLKAYNAGSADVLVRS</sequence>
<keyword evidence="10 14" id="KW-0479">Metal-binding</keyword>
<dbReference type="InterPro" id="IPR024567">
    <property type="entry name" value="RNase_HII/HIII_dom"/>
</dbReference>
<evidence type="ECO:0000256" key="8">
    <source>
        <dbReference type="ARBA" id="ARBA00022490"/>
    </source>
</evidence>
<evidence type="ECO:0000256" key="12">
    <source>
        <dbReference type="ARBA" id="ARBA00022801"/>
    </source>
</evidence>
<comment type="subcellular location">
    <subcellularLocation>
        <location evidence="4 14">Cytoplasm</location>
    </subcellularLocation>
</comment>
<name>A0ABQ6CYT3_9HYPH</name>
<evidence type="ECO:0000256" key="1">
    <source>
        <dbReference type="ARBA" id="ARBA00000077"/>
    </source>
</evidence>
<gene>
    <name evidence="14 18" type="primary">rnhB</name>
    <name evidence="18" type="ORF">GCM10007874_64120</name>
</gene>
<dbReference type="EC" id="3.1.26.4" evidence="6 14"/>
<evidence type="ECO:0000256" key="10">
    <source>
        <dbReference type="ARBA" id="ARBA00022723"/>
    </source>
</evidence>
<comment type="similarity">
    <text evidence="5 14 16">Belongs to the RNase HII family.</text>
</comment>
<evidence type="ECO:0000256" key="4">
    <source>
        <dbReference type="ARBA" id="ARBA00004496"/>
    </source>
</evidence>
<evidence type="ECO:0000256" key="16">
    <source>
        <dbReference type="RuleBase" id="RU003515"/>
    </source>
</evidence>
<feature type="binding site" evidence="14 15">
    <location>
        <position position="102"/>
    </location>
    <ligand>
        <name>a divalent metal cation</name>
        <dbReference type="ChEBI" id="CHEBI:60240"/>
    </ligand>
</feature>
<keyword evidence="12 14" id="KW-0378">Hydrolase</keyword>
<evidence type="ECO:0000256" key="6">
    <source>
        <dbReference type="ARBA" id="ARBA00012180"/>
    </source>
</evidence>
<feature type="binding site" evidence="14 15">
    <location>
        <position position="11"/>
    </location>
    <ligand>
        <name>a divalent metal cation</name>
        <dbReference type="ChEBI" id="CHEBI:60240"/>
    </ligand>
</feature>
<dbReference type="PROSITE" id="PS51975">
    <property type="entry name" value="RNASE_H_2"/>
    <property type="match status" value="1"/>
</dbReference>
<dbReference type="Proteomes" id="UP001156882">
    <property type="component" value="Unassembled WGS sequence"/>
</dbReference>
<dbReference type="SUPFAM" id="SSF53098">
    <property type="entry name" value="Ribonuclease H-like"/>
    <property type="match status" value="1"/>
</dbReference>
<evidence type="ECO:0000256" key="3">
    <source>
        <dbReference type="ARBA" id="ARBA00004065"/>
    </source>
</evidence>
<dbReference type="RefSeq" id="WP_284316326.1">
    <property type="nucleotide sequence ID" value="NZ_BSPC01000071.1"/>
</dbReference>
<evidence type="ECO:0000256" key="2">
    <source>
        <dbReference type="ARBA" id="ARBA00001946"/>
    </source>
</evidence>
<accession>A0ABQ6CYT3</accession>
<evidence type="ECO:0000256" key="5">
    <source>
        <dbReference type="ARBA" id="ARBA00007383"/>
    </source>
</evidence>
<evidence type="ECO:0000256" key="13">
    <source>
        <dbReference type="ARBA" id="ARBA00023211"/>
    </source>
</evidence>
<dbReference type="PANTHER" id="PTHR10954:SF18">
    <property type="entry name" value="RIBONUCLEASE HII"/>
    <property type="match status" value="1"/>
</dbReference>
<comment type="caution">
    <text evidence="18">The sequence shown here is derived from an EMBL/GenBank/DDBJ whole genome shotgun (WGS) entry which is preliminary data.</text>
</comment>
<evidence type="ECO:0000259" key="17">
    <source>
        <dbReference type="PROSITE" id="PS51975"/>
    </source>
</evidence>
<comment type="cofactor">
    <cofactor evidence="14 15">
        <name>Mn(2+)</name>
        <dbReference type="ChEBI" id="CHEBI:29035"/>
    </cofactor>
    <cofactor evidence="14 15">
        <name>Mg(2+)</name>
        <dbReference type="ChEBI" id="CHEBI:18420"/>
    </cofactor>
    <text evidence="14 15">Manganese or magnesium. Binds 1 divalent metal ion per monomer in the absence of substrate. May bind a second metal ion after substrate binding.</text>
</comment>
<organism evidence="18 19">
    <name type="scientific">Labrys miyagiensis</name>
    <dbReference type="NCBI Taxonomy" id="346912"/>
    <lineage>
        <taxon>Bacteria</taxon>
        <taxon>Pseudomonadati</taxon>
        <taxon>Pseudomonadota</taxon>
        <taxon>Alphaproteobacteria</taxon>
        <taxon>Hyphomicrobiales</taxon>
        <taxon>Xanthobacteraceae</taxon>
        <taxon>Labrys</taxon>
    </lineage>
</organism>
<evidence type="ECO:0000313" key="19">
    <source>
        <dbReference type="Proteomes" id="UP001156882"/>
    </source>
</evidence>
<dbReference type="NCBIfam" id="NF000595">
    <property type="entry name" value="PRK00015.1-3"/>
    <property type="match status" value="1"/>
</dbReference>
<evidence type="ECO:0000256" key="11">
    <source>
        <dbReference type="ARBA" id="ARBA00022759"/>
    </source>
</evidence>
<dbReference type="PANTHER" id="PTHR10954">
    <property type="entry name" value="RIBONUCLEASE H2 SUBUNIT A"/>
    <property type="match status" value="1"/>
</dbReference>
<feature type="binding site" evidence="14 15">
    <location>
        <position position="10"/>
    </location>
    <ligand>
        <name>a divalent metal cation</name>
        <dbReference type="ChEBI" id="CHEBI:60240"/>
    </ligand>
</feature>
<dbReference type="Pfam" id="PF01351">
    <property type="entry name" value="RNase_HII"/>
    <property type="match status" value="1"/>
</dbReference>
<dbReference type="InterPro" id="IPR022898">
    <property type="entry name" value="RNase_HII"/>
</dbReference>
<dbReference type="Gene3D" id="3.30.420.10">
    <property type="entry name" value="Ribonuclease H-like superfamily/Ribonuclease H"/>
    <property type="match status" value="1"/>
</dbReference>